<dbReference type="Pfam" id="PF07944">
    <property type="entry name" value="Beta-AFase-like_GH127_cat"/>
    <property type="match status" value="1"/>
</dbReference>
<keyword evidence="4" id="KW-1185">Reference proteome</keyword>
<dbReference type="PANTHER" id="PTHR31151:SF0">
    <property type="entry name" value="PROLINE-TRNA LIGASE (DUF1680)"/>
    <property type="match status" value="1"/>
</dbReference>
<name>A0A261FTV2_9BIFI</name>
<reference evidence="3 4" key="1">
    <citation type="journal article" date="2017" name="BMC Genomics">
        <title>Comparative genomic and phylogenomic analyses of the Bifidobacteriaceae family.</title>
        <authorList>
            <person name="Lugli G.A."/>
            <person name="Milani C."/>
            <person name="Turroni F."/>
            <person name="Duranti S."/>
            <person name="Mancabelli L."/>
            <person name="Mangifesta M."/>
            <person name="Ferrario C."/>
            <person name="Modesto M."/>
            <person name="Mattarelli P."/>
            <person name="Jiri K."/>
            <person name="van Sinderen D."/>
            <person name="Ventura M."/>
        </authorList>
    </citation>
    <scope>NUCLEOTIDE SEQUENCE [LARGE SCALE GENOMIC DNA]</scope>
    <source>
        <strain evidence="3 4">DSM 100202</strain>
    </source>
</reference>
<dbReference type="AlphaFoldDB" id="A0A261FTV2"/>
<feature type="domain" description="Non-reducing end beta-L-arabinofuranosidase-like GH127 catalytic" evidence="1">
    <location>
        <begin position="206"/>
        <end position="591"/>
    </location>
</feature>
<feature type="domain" description="Atrophied bacterial Ig" evidence="2">
    <location>
        <begin position="15"/>
        <end position="95"/>
    </location>
</feature>
<dbReference type="GO" id="GO:0005975">
    <property type="term" value="P:carbohydrate metabolic process"/>
    <property type="evidence" value="ECO:0007669"/>
    <property type="project" value="InterPro"/>
</dbReference>
<sequence>MSETIRTDRQAVDLDASLLYIGNTGTVEFDLDLSTTGTNGSSIVWSSDDERWIEPDGTVHQPQYGRGYRDVTLTATLTHGSANTTRTFMVRVLEQHNTVTVREVFPIELDVRLGQTYNLPTYTAVRTEDNLLIAQRIDWHDGIEHTAPQQSESANNNDHANTVLRWHGVIDGTNVPVTALVRLHDDDPYPRVDGATRRSPISIHHVRLTGDGVLARNQRDRIAYLRSVDDDQLLVEFRRAAGLDTYGAQSMTGWDAPDSLLRGHTTGHTLSAYALAYAASGDTLIQAKLDYVVNGLRDVQEAFSQRPGAVRGFLSAYDETQFDRLEEYAPYPKIWAPYYTLHKILAGLLDAYRYAGNTVALDIARGIGDWTYERLHALPHEQLQRMWSLYIAGEFGGMNESLADLYAYTGDERHIAAARLFDNDRLNEPLRQHVDALGGMHANQHIPQVIGSVRLFERTGLAFYFDQAQRFADEVLNHHLYAMGGTGQGEMFDQPDVIGAALADDTAESCATYNLLKLVTALDAHIPQAQYADYVEYATINHIAATSDHRPGYAENGGSIYFLPTQPGGHKDIDIAENSCCHGTGLESHFYAASGAYTIDQDALYVRRYLNGALDCDSARLTVCVDDNAPQRVTINIARLDRSVLCVRVPGWSAQGQVTVHVNGRAVSDAVVELSRTATHEIALTAESVQLTSWDDSHIELEFVPYMRLIATSDCPDVAAVAWGPYVLVALDNSDRMLDIPLDTDHLDTAFTREPDTLTFTHTATGLRFIPIWQLGDERYHLYVRKTSIAHIQG</sequence>
<accession>A0A261FTV2</accession>
<evidence type="ECO:0000313" key="3">
    <source>
        <dbReference type="EMBL" id="OZG62587.1"/>
    </source>
</evidence>
<dbReference type="InterPro" id="IPR046780">
    <property type="entry name" value="aBig_2"/>
</dbReference>
<evidence type="ECO:0008006" key="5">
    <source>
        <dbReference type="Google" id="ProtNLM"/>
    </source>
</evidence>
<evidence type="ECO:0000313" key="4">
    <source>
        <dbReference type="Proteomes" id="UP000216074"/>
    </source>
</evidence>
<dbReference type="PANTHER" id="PTHR31151">
    <property type="entry name" value="PROLINE-TRNA LIGASE (DUF1680)"/>
    <property type="match status" value="1"/>
</dbReference>
<dbReference type="Pfam" id="PF20578">
    <property type="entry name" value="aBig_2"/>
    <property type="match status" value="1"/>
</dbReference>
<evidence type="ECO:0000259" key="2">
    <source>
        <dbReference type="Pfam" id="PF20578"/>
    </source>
</evidence>
<comment type="caution">
    <text evidence="3">The sequence shown here is derived from an EMBL/GenBank/DDBJ whole genome shotgun (WGS) entry which is preliminary data.</text>
</comment>
<dbReference type="EMBL" id="MWWY01000045">
    <property type="protein sequence ID" value="OZG62587.1"/>
    <property type="molecule type" value="Genomic_DNA"/>
</dbReference>
<gene>
    <name evidence="3" type="ORF">BHAP_2061</name>
</gene>
<proteinExistence type="predicted"/>
<protein>
    <recommendedName>
        <fullName evidence="5">Glycosyl hydrolase</fullName>
    </recommendedName>
</protein>
<dbReference type="OrthoDB" id="9757939at2"/>
<dbReference type="InterPro" id="IPR008928">
    <property type="entry name" value="6-hairpin_glycosidase_sf"/>
</dbReference>
<dbReference type="SUPFAM" id="SSF48208">
    <property type="entry name" value="Six-hairpin glycosidases"/>
    <property type="match status" value="1"/>
</dbReference>
<dbReference type="RefSeq" id="WP_158216472.1">
    <property type="nucleotide sequence ID" value="NZ_MWWY01000045.1"/>
</dbReference>
<evidence type="ECO:0000259" key="1">
    <source>
        <dbReference type="Pfam" id="PF07944"/>
    </source>
</evidence>
<dbReference type="InterPro" id="IPR012878">
    <property type="entry name" value="Beta-AFase-like_GH127_cat"/>
</dbReference>
<dbReference type="Proteomes" id="UP000216074">
    <property type="component" value="Unassembled WGS sequence"/>
</dbReference>
<organism evidence="3 4">
    <name type="scientific">Bifidobacterium hapali</name>
    <dbReference type="NCBI Taxonomy" id="1630172"/>
    <lineage>
        <taxon>Bacteria</taxon>
        <taxon>Bacillati</taxon>
        <taxon>Actinomycetota</taxon>
        <taxon>Actinomycetes</taxon>
        <taxon>Bifidobacteriales</taxon>
        <taxon>Bifidobacteriaceae</taxon>
        <taxon>Bifidobacterium</taxon>
    </lineage>
</organism>